<keyword evidence="3 7" id="KW-0812">Transmembrane</keyword>
<comment type="subcellular location">
    <subcellularLocation>
        <location evidence="1">Membrane</location>
    </subcellularLocation>
</comment>
<name>A0ABP0U150_9BRYO</name>
<feature type="domain" description="Amino acid transporter transmembrane" evidence="8">
    <location>
        <begin position="42"/>
        <end position="407"/>
    </location>
</feature>
<protein>
    <recommendedName>
        <fullName evidence="8">Amino acid transporter transmembrane domain-containing protein</fullName>
    </recommendedName>
</protein>
<evidence type="ECO:0000256" key="4">
    <source>
        <dbReference type="ARBA" id="ARBA00022970"/>
    </source>
</evidence>
<evidence type="ECO:0000256" key="2">
    <source>
        <dbReference type="ARBA" id="ARBA00022448"/>
    </source>
</evidence>
<dbReference type="EMBL" id="OZ019909">
    <property type="protein sequence ID" value="CAK9209684.1"/>
    <property type="molecule type" value="Genomic_DNA"/>
</dbReference>
<feature type="transmembrane region" description="Helical" evidence="7">
    <location>
        <begin position="76"/>
        <end position="95"/>
    </location>
</feature>
<feature type="transmembrane region" description="Helical" evidence="7">
    <location>
        <begin position="369"/>
        <end position="386"/>
    </location>
</feature>
<feature type="transmembrane region" description="Helical" evidence="7">
    <location>
        <begin position="190"/>
        <end position="213"/>
    </location>
</feature>
<evidence type="ECO:0000256" key="1">
    <source>
        <dbReference type="ARBA" id="ARBA00004370"/>
    </source>
</evidence>
<feature type="transmembrane region" description="Helical" evidence="7">
    <location>
        <begin position="326"/>
        <end position="348"/>
    </location>
</feature>
<sequence length="410" mass="45219">MQKICGSTRPLYHFPVLQELIDEVQRERRDVENWLPITSSRNARWWYSAFHNVTAMVGAGVLSLPSAMAYLTWGPGMALLALSWVVTLFTLWQLVEMHELEAEPGRRFNRYHELGQYVFGEKLGLWLVVPQQLIAMVGVDIVYVLAGGSSLMGAYDLLCTDPVGCRHIHKTAWIAIFGSVHFFLAQCPNFNSISIVSFSAAIMSVSYSMAAWIAPLCAGRVASVSYAVPAHESKSTAGIAYFGILNAVGQVAFAFAGHNVVLEIQASLPSTPETPSKVPMWRGCLLAYAVVALCYFPVAIVGYWAMGNGVGDNVLLSLGKPVWLLAVANLMVVIHVLGSYQIFAMPVFDMMESILVSKLEWNHTRFLRLWVRSLYVAFTIFVAITIPFFGDLVGFLGGIAFAPTTFLVNF</sequence>
<dbReference type="InterPro" id="IPR013057">
    <property type="entry name" value="AA_transpt_TM"/>
</dbReference>
<keyword evidence="6 7" id="KW-0472">Membrane</keyword>
<feature type="transmembrane region" description="Helical" evidence="7">
    <location>
        <begin position="285"/>
        <end position="306"/>
    </location>
</feature>
<feature type="transmembrane region" description="Helical" evidence="7">
    <location>
        <begin position="45"/>
        <end position="64"/>
    </location>
</feature>
<evidence type="ECO:0000313" key="9">
    <source>
        <dbReference type="EMBL" id="CAK9209684.1"/>
    </source>
</evidence>
<keyword evidence="4" id="KW-0029">Amino-acid transport</keyword>
<evidence type="ECO:0000256" key="3">
    <source>
        <dbReference type="ARBA" id="ARBA00022692"/>
    </source>
</evidence>
<reference evidence="9" key="1">
    <citation type="submission" date="2024-02" db="EMBL/GenBank/DDBJ databases">
        <authorList>
            <consortium name="ELIXIR-Norway"/>
            <consortium name="Elixir Norway"/>
        </authorList>
    </citation>
    <scope>NUCLEOTIDE SEQUENCE</scope>
</reference>
<evidence type="ECO:0000256" key="7">
    <source>
        <dbReference type="SAM" id="Phobius"/>
    </source>
</evidence>
<keyword evidence="5 7" id="KW-1133">Transmembrane helix</keyword>
<keyword evidence="2" id="KW-0813">Transport</keyword>
<evidence type="ECO:0000313" key="10">
    <source>
        <dbReference type="Proteomes" id="UP001497512"/>
    </source>
</evidence>
<proteinExistence type="predicted"/>
<gene>
    <name evidence="9" type="ORF">CSSPTR1EN2_LOCUS9973</name>
</gene>
<dbReference type="Pfam" id="PF01490">
    <property type="entry name" value="Aa_trans"/>
    <property type="match status" value="1"/>
</dbReference>
<evidence type="ECO:0000256" key="6">
    <source>
        <dbReference type="ARBA" id="ARBA00023136"/>
    </source>
</evidence>
<dbReference type="Proteomes" id="UP001497512">
    <property type="component" value="Chromosome 17"/>
</dbReference>
<dbReference type="PANTHER" id="PTHR48017">
    <property type="entry name" value="OS05G0424000 PROTEIN-RELATED"/>
    <property type="match status" value="1"/>
</dbReference>
<organism evidence="9 10">
    <name type="scientific">Sphagnum troendelagicum</name>
    <dbReference type="NCBI Taxonomy" id="128251"/>
    <lineage>
        <taxon>Eukaryota</taxon>
        <taxon>Viridiplantae</taxon>
        <taxon>Streptophyta</taxon>
        <taxon>Embryophyta</taxon>
        <taxon>Bryophyta</taxon>
        <taxon>Sphagnophytina</taxon>
        <taxon>Sphagnopsida</taxon>
        <taxon>Sphagnales</taxon>
        <taxon>Sphagnaceae</taxon>
        <taxon>Sphagnum</taxon>
    </lineage>
</organism>
<evidence type="ECO:0000256" key="5">
    <source>
        <dbReference type="ARBA" id="ARBA00022989"/>
    </source>
</evidence>
<evidence type="ECO:0000259" key="8">
    <source>
        <dbReference type="Pfam" id="PF01490"/>
    </source>
</evidence>
<accession>A0ABP0U150</accession>
<keyword evidence="10" id="KW-1185">Reference proteome</keyword>